<dbReference type="Proteomes" id="UP001596378">
    <property type="component" value="Unassembled WGS sequence"/>
</dbReference>
<reference evidence="5" key="1">
    <citation type="journal article" date="2019" name="Int. J. Syst. Evol. Microbiol.">
        <title>The Global Catalogue of Microorganisms (GCM) 10K type strain sequencing project: providing services to taxonomists for standard genome sequencing and annotation.</title>
        <authorList>
            <consortium name="The Broad Institute Genomics Platform"/>
            <consortium name="The Broad Institute Genome Sequencing Center for Infectious Disease"/>
            <person name="Wu L."/>
            <person name="Ma J."/>
        </authorList>
    </citation>
    <scope>NUCLEOTIDE SEQUENCE [LARGE SCALE GENOMIC DNA]</scope>
    <source>
        <strain evidence="5">KCTC 12907</strain>
    </source>
</reference>
<evidence type="ECO:0000256" key="2">
    <source>
        <dbReference type="ARBA" id="ARBA00023239"/>
    </source>
</evidence>
<evidence type="ECO:0000313" key="4">
    <source>
        <dbReference type="EMBL" id="MFC7150673.1"/>
    </source>
</evidence>
<dbReference type="PANTHER" id="PTHR12128">
    <property type="entry name" value="DIHYDRODIPICOLINATE SYNTHASE"/>
    <property type="match status" value="1"/>
</dbReference>
<proteinExistence type="inferred from homology"/>
<keyword evidence="5" id="KW-1185">Reference proteome</keyword>
<dbReference type="PIRSF" id="PIRSF001365">
    <property type="entry name" value="DHDPS"/>
    <property type="match status" value="1"/>
</dbReference>
<dbReference type="PANTHER" id="PTHR12128:SF66">
    <property type="entry name" value="4-HYDROXY-2-OXOGLUTARATE ALDOLASE, MITOCHONDRIAL"/>
    <property type="match status" value="1"/>
</dbReference>
<accession>A0ABW2FFT8</accession>
<keyword evidence="2 3" id="KW-0456">Lyase</keyword>
<comment type="similarity">
    <text evidence="1 3">Belongs to the DapA family.</text>
</comment>
<evidence type="ECO:0000256" key="1">
    <source>
        <dbReference type="ARBA" id="ARBA00007592"/>
    </source>
</evidence>
<dbReference type="RefSeq" id="WP_378053051.1">
    <property type="nucleotide sequence ID" value="NZ_JBHMDN010000069.1"/>
</dbReference>
<comment type="caution">
    <text evidence="4">The sequence shown here is derived from an EMBL/GenBank/DDBJ whole genome shotgun (WGS) entry which is preliminary data.</text>
</comment>
<gene>
    <name evidence="4" type="ORF">ACFQMJ_19240</name>
</gene>
<protein>
    <submittedName>
        <fullName evidence="4">Dihydrodipicolinate synthase family protein</fullName>
    </submittedName>
</protein>
<dbReference type="Gene3D" id="3.20.20.70">
    <property type="entry name" value="Aldolase class I"/>
    <property type="match status" value="1"/>
</dbReference>
<organism evidence="4 5">
    <name type="scientific">Cohnella cellulosilytica</name>
    <dbReference type="NCBI Taxonomy" id="986710"/>
    <lineage>
        <taxon>Bacteria</taxon>
        <taxon>Bacillati</taxon>
        <taxon>Bacillota</taxon>
        <taxon>Bacilli</taxon>
        <taxon>Bacillales</taxon>
        <taxon>Paenibacillaceae</taxon>
        <taxon>Cohnella</taxon>
    </lineage>
</organism>
<dbReference type="SUPFAM" id="SSF51569">
    <property type="entry name" value="Aldolase"/>
    <property type="match status" value="1"/>
</dbReference>
<dbReference type="EMBL" id="JBHTAI010000011">
    <property type="protein sequence ID" value="MFC7150673.1"/>
    <property type="molecule type" value="Genomic_DNA"/>
</dbReference>
<sequence>MSETLPNGVWPVMLTPYTDDYEVDYEALEQMIEWYIRKGVHGLFAVCQSSEMVQLTLEERVAVARFVREKAGGRVPVVASGHVADAYSQQSEEIARISATGVDAFVLVTNRLAAEDEDEAVWKRNAEKILNDFPEVTFGLYECPNPYQRLLSPELLAWCAQTGRFTFMKECSNNLEQIKAKIAAVKGTRLNLYVANNPHVLETLQAGGHGYSGILANFQPDLYAWLTENWSGKPEQAQLVQDYLGASCLFEGRHYPTSAKYYMQLDGVNLTLKGRTKRIADFKETHRREIEQLRRFNGNIAKSLV</sequence>
<dbReference type="Pfam" id="PF00701">
    <property type="entry name" value="DHDPS"/>
    <property type="match status" value="1"/>
</dbReference>
<dbReference type="InterPro" id="IPR002220">
    <property type="entry name" value="DapA-like"/>
</dbReference>
<dbReference type="CDD" id="cd00408">
    <property type="entry name" value="DHDPS-like"/>
    <property type="match status" value="1"/>
</dbReference>
<evidence type="ECO:0000256" key="3">
    <source>
        <dbReference type="PIRNR" id="PIRNR001365"/>
    </source>
</evidence>
<dbReference type="InterPro" id="IPR013785">
    <property type="entry name" value="Aldolase_TIM"/>
</dbReference>
<name>A0ABW2FFT8_9BACL</name>
<evidence type="ECO:0000313" key="5">
    <source>
        <dbReference type="Proteomes" id="UP001596378"/>
    </source>
</evidence>
<dbReference type="SMART" id="SM01130">
    <property type="entry name" value="DHDPS"/>
    <property type="match status" value="1"/>
</dbReference>